<keyword evidence="1" id="KW-0812">Transmembrane</keyword>
<feature type="transmembrane region" description="Helical" evidence="1">
    <location>
        <begin position="396"/>
        <end position="413"/>
    </location>
</feature>
<gene>
    <name evidence="3" type="ORF">Q664_03240</name>
</gene>
<dbReference type="RefSeq" id="WP_043389748.1">
    <property type="nucleotide sequence ID" value="NZ_JPMI01000017.1"/>
</dbReference>
<feature type="chain" id="PRO_5001781854" evidence="2">
    <location>
        <begin position="22"/>
        <end position="421"/>
    </location>
</feature>
<dbReference type="Proteomes" id="UP000028547">
    <property type="component" value="Unassembled WGS sequence"/>
</dbReference>
<keyword evidence="2" id="KW-0732">Signal</keyword>
<organism evidence="3 4">
    <name type="scientific">Archangium violaceum Cb vi76</name>
    <dbReference type="NCBI Taxonomy" id="1406225"/>
    <lineage>
        <taxon>Bacteria</taxon>
        <taxon>Pseudomonadati</taxon>
        <taxon>Myxococcota</taxon>
        <taxon>Myxococcia</taxon>
        <taxon>Myxococcales</taxon>
        <taxon>Cystobacterineae</taxon>
        <taxon>Archangiaceae</taxon>
        <taxon>Archangium</taxon>
    </lineage>
</organism>
<dbReference type="AlphaFoldDB" id="A0A084T0T9"/>
<evidence type="ECO:0000313" key="4">
    <source>
        <dbReference type="Proteomes" id="UP000028547"/>
    </source>
</evidence>
<proteinExistence type="predicted"/>
<evidence type="ECO:0000256" key="2">
    <source>
        <dbReference type="SAM" id="SignalP"/>
    </source>
</evidence>
<name>A0A084T0T9_9BACT</name>
<evidence type="ECO:0000313" key="3">
    <source>
        <dbReference type="EMBL" id="KFA94324.1"/>
    </source>
</evidence>
<keyword evidence="1" id="KW-1133">Transmembrane helix</keyword>
<protein>
    <submittedName>
        <fullName evidence="3">Uncharacterized protein</fullName>
    </submittedName>
</protein>
<sequence>MRAWKKLLLLGLALLPARALAQRLCFPEATTPPGSGVSTPTLDGKVQGDVGWSNAFRYVFQGPASGPHAAMQGLRKGSDLYLSFEVEDDSGFDQDDTLVLAFRPVGTDQYRLIDISPVSPGVGSVTDKAPLEVTAWKVTGTPQSVDWSKATPSAHPEWIEARMATSGDGTARKAWTVELRLPDISRTEQGLALGGVEEFDFHAAVLVDGDPAVALVWPPGAPAPEAEERPASTAPPTTWRRAYLKDTGCGGVSLGPDDIRTLEDPGSTIDFQKPNRLVATVHNASVSTAGLAAEAEGVTATFLVSNEGVTAQGYSPWQLLPAPGNPTPRMTIPAEGSQSFSTGEWMATQEQLDAYESHPEQVVLVELDAQPGSGTYLAHRSAWRNMRFGEGGCNKAGGALGAVTLGLFVLGIMRRRRNGEA</sequence>
<accession>A0A084T0T9</accession>
<evidence type="ECO:0000256" key="1">
    <source>
        <dbReference type="SAM" id="Phobius"/>
    </source>
</evidence>
<feature type="signal peptide" evidence="2">
    <location>
        <begin position="1"/>
        <end position="21"/>
    </location>
</feature>
<keyword evidence="1" id="KW-0472">Membrane</keyword>
<comment type="caution">
    <text evidence="3">The sequence shown here is derived from an EMBL/GenBank/DDBJ whole genome shotgun (WGS) entry which is preliminary data.</text>
</comment>
<dbReference type="EMBL" id="JPMI01000017">
    <property type="protein sequence ID" value="KFA94324.1"/>
    <property type="molecule type" value="Genomic_DNA"/>
</dbReference>
<reference evidence="3 4" key="1">
    <citation type="submission" date="2014-07" db="EMBL/GenBank/DDBJ databases">
        <title>Draft Genome Sequence of Gephyronic Acid Producer, Cystobacter violaceus Strain Cb vi76.</title>
        <authorList>
            <person name="Stevens D.C."/>
            <person name="Young J."/>
            <person name="Carmichael R."/>
            <person name="Tan J."/>
            <person name="Taylor R.E."/>
        </authorList>
    </citation>
    <scope>NUCLEOTIDE SEQUENCE [LARGE SCALE GENOMIC DNA]</scope>
    <source>
        <strain evidence="3 4">Cb vi76</strain>
    </source>
</reference>